<feature type="region of interest" description="Disordered" evidence="2">
    <location>
        <begin position="15"/>
        <end position="50"/>
    </location>
</feature>
<comment type="similarity">
    <text evidence="1">Belongs to the ClpS family.</text>
</comment>
<dbReference type="STRING" id="1902579.BHV28_07420"/>
<dbReference type="KEGG" id="thd:BHV28_07420"/>
<keyword evidence="5" id="KW-1185">Reference proteome</keyword>
<dbReference type="Gene3D" id="3.30.1390.10">
    <property type="match status" value="1"/>
</dbReference>
<comment type="subunit">
    <text evidence="1">Binds to the N-terminal domain of the chaperone ClpA.</text>
</comment>
<feature type="domain" description="Adaptor protein ClpS core" evidence="3">
    <location>
        <begin position="54"/>
        <end position="132"/>
    </location>
</feature>
<evidence type="ECO:0000259" key="3">
    <source>
        <dbReference type="Pfam" id="PF02617"/>
    </source>
</evidence>
<protein>
    <recommendedName>
        <fullName evidence="1">ATP-dependent Clp protease adapter protein ClpS</fullName>
    </recommendedName>
</protein>
<name>A0A1U9JUA6_9HYPH</name>
<feature type="compositionally biased region" description="Polar residues" evidence="2">
    <location>
        <begin position="36"/>
        <end position="48"/>
    </location>
</feature>
<dbReference type="InterPro" id="IPR022935">
    <property type="entry name" value="ClpS"/>
</dbReference>
<evidence type="ECO:0000256" key="2">
    <source>
        <dbReference type="SAM" id="MobiDB-lite"/>
    </source>
</evidence>
<dbReference type="Proteomes" id="UP000188912">
    <property type="component" value="Chromosome"/>
</dbReference>
<dbReference type="FunFam" id="3.30.1390.10:FF:000002">
    <property type="entry name" value="ATP-dependent Clp protease adapter protein ClpS"/>
    <property type="match status" value="1"/>
</dbReference>
<dbReference type="GO" id="GO:0030163">
    <property type="term" value="P:protein catabolic process"/>
    <property type="evidence" value="ECO:0007669"/>
    <property type="project" value="InterPro"/>
</dbReference>
<sequence length="137" mass="15634">MMDFQPVQLQMETMHPLSSCSKTKPFSLSDTRHSDNNGQEENGDVQTKTRAKVKKPSLYRVLLLNDDYTPMDFVIHVLQKFFHKNQEDATEIMLRVHHTGVGECGVYTYEVAESKASAVIGLARQNQYPLQCAIEKE</sequence>
<dbReference type="InterPro" id="IPR003769">
    <property type="entry name" value="ClpS_core"/>
</dbReference>
<comment type="function">
    <text evidence="1">Involved in the modulation of the specificity of the ClpAP-mediated ATP-dependent protein degradation.</text>
</comment>
<feature type="compositionally biased region" description="Polar residues" evidence="2">
    <location>
        <begin position="15"/>
        <end position="29"/>
    </location>
</feature>
<dbReference type="GO" id="GO:0008233">
    <property type="term" value="F:peptidase activity"/>
    <property type="evidence" value="ECO:0007669"/>
    <property type="project" value="UniProtKB-KW"/>
</dbReference>
<evidence type="ECO:0000313" key="4">
    <source>
        <dbReference type="EMBL" id="AQS41442.1"/>
    </source>
</evidence>
<dbReference type="SUPFAM" id="SSF54736">
    <property type="entry name" value="ClpS-like"/>
    <property type="match status" value="1"/>
</dbReference>
<dbReference type="HAMAP" id="MF_00302">
    <property type="entry name" value="ClpS"/>
    <property type="match status" value="1"/>
</dbReference>
<dbReference type="GO" id="GO:0006508">
    <property type="term" value="P:proteolysis"/>
    <property type="evidence" value="ECO:0007669"/>
    <property type="project" value="UniProtKB-UniRule"/>
</dbReference>
<organism evidence="4 5">
    <name type="scientific">Candidatus Tokpelaia hoelldobleri</name>
    <dbReference type="NCBI Taxonomy" id="1902579"/>
    <lineage>
        <taxon>Bacteria</taxon>
        <taxon>Pseudomonadati</taxon>
        <taxon>Pseudomonadota</taxon>
        <taxon>Alphaproteobacteria</taxon>
        <taxon>Hyphomicrobiales</taxon>
        <taxon>Candidatus Tokpelaia</taxon>
    </lineage>
</organism>
<gene>
    <name evidence="1 4" type="primary">clpS</name>
    <name evidence="4" type="ORF">BHV28_07420</name>
</gene>
<dbReference type="PANTHER" id="PTHR33473">
    <property type="entry name" value="ATP-DEPENDENT CLP PROTEASE ADAPTER PROTEIN CLPS1, CHLOROPLASTIC"/>
    <property type="match status" value="1"/>
</dbReference>
<dbReference type="AlphaFoldDB" id="A0A1U9JUA6"/>
<evidence type="ECO:0000256" key="1">
    <source>
        <dbReference type="HAMAP-Rule" id="MF_00302"/>
    </source>
</evidence>
<proteinExistence type="inferred from homology"/>
<dbReference type="PANTHER" id="PTHR33473:SF19">
    <property type="entry name" value="ATP-DEPENDENT CLP PROTEASE ADAPTER PROTEIN CLPS"/>
    <property type="match status" value="1"/>
</dbReference>
<accession>A0A1U9JUA6</accession>
<dbReference type="InterPro" id="IPR014719">
    <property type="entry name" value="Ribosomal_bL12_C/ClpS-like"/>
</dbReference>
<evidence type="ECO:0000313" key="5">
    <source>
        <dbReference type="Proteomes" id="UP000188912"/>
    </source>
</evidence>
<dbReference type="NCBIfam" id="NF000669">
    <property type="entry name" value="PRK00033.1-2"/>
    <property type="match status" value="1"/>
</dbReference>
<dbReference type="Pfam" id="PF02617">
    <property type="entry name" value="ClpS"/>
    <property type="match status" value="1"/>
</dbReference>
<dbReference type="NCBIfam" id="NF000672">
    <property type="entry name" value="PRK00033.1-5"/>
    <property type="match status" value="1"/>
</dbReference>
<dbReference type="EMBL" id="CP017315">
    <property type="protein sequence ID" value="AQS41442.1"/>
    <property type="molecule type" value="Genomic_DNA"/>
</dbReference>
<keyword evidence="4" id="KW-0645">Protease</keyword>
<reference evidence="4 5" key="2">
    <citation type="journal article" date="2016" name="Sci. Rep.">
        <title>The genome of Rhizobiales bacteria in predatory ants reveals urease gene functions but no genes for nitrogen fixation.</title>
        <authorList>
            <person name="Neuvonen M.M."/>
            <person name="Tamarit D."/>
            <person name="Naslund K."/>
            <person name="Liebig J."/>
            <person name="Feldhaar H."/>
            <person name="Moran N.A."/>
            <person name="Guy L."/>
            <person name="Andersson S.G."/>
        </authorList>
    </citation>
    <scope>NUCLEOTIDE SEQUENCE [LARGE SCALE GENOMIC DNA]</scope>
    <source>
        <strain evidence="4 5">Hsal</strain>
    </source>
</reference>
<keyword evidence="4" id="KW-0378">Hydrolase</keyword>
<reference evidence="4 5" key="1">
    <citation type="journal article" date="2010" name="Science">
        <title>Genomic comparison of the ants Camponotus floridanus and Harpegnathos saltator.</title>
        <authorList>
            <person name="Bonasio R."/>
            <person name="Zhang G."/>
            <person name="Ye C."/>
            <person name="Mutti N.S."/>
            <person name="Fang X."/>
            <person name="Qin N."/>
            <person name="Donahue G."/>
            <person name="Yang P."/>
            <person name="Li Q."/>
            <person name="Li C."/>
            <person name="Zhang P."/>
            <person name="Huang Z."/>
            <person name="Berger S.L."/>
            <person name="Reinberg D."/>
            <person name="Wang J."/>
            <person name="Liebig J."/>
        </authorList>
    </citation>
    <scope>NUCLEOTIDE SEQUENCE [LARGE SCALE GENOMIC DNA]</scope>
    <source>
        <strain evidence="4 5">Hsal</strain>
    </source>
</reference>